<name>A0A2Z6IG88_9BURK</name>
<dbReference type="Proteomes" id="UP000271003">
    <property type="component" value="Chromosome"/>
</dbReference>
<accession>A0A2Z6IG88</accession>
<sequence length="152" mass="17051">MVGNGYDDRDPWSYLRIPKKSDGKKANNGGAKLTRRYYLQDAAFACILTVPERWSIAMVNGLKNPKWPVYLGRKGCPPSEPIFSGCFATPDEARLGLIELLKESSWIPFEKITEDWSGGHIGGMVLYDVPVTFGMHKKYASRKVIRTPIAEV</sequence>
<dbReference type="KEGG" id="sutt:SUTMEG_16370"/>
<protein>
    <submittedName>
        <fullName evidence="1">Uncharacterized protein</fullName>
    </submittedName>
</protein>
<evidence type="ECO:0000313" key="1">
    <source>
        <dbReference type="EMBL" id="BBF23746.1"/>
    </source>
</evidence>
<keyword evidence="2" id="KW-1185">Reference proteome</keyword>
<dbReference type="GO" id="GO:0043571">
    <property type="term" value="P:maintenance of CRISPR repeat elements"/>
    <property type="evidence" value="ECO:0007669"/>
    <property type="project" value="InterPro"/>
</dbReference>
<dbReference type="Pfam" id="PF09704">
    <property type="entry name" value="Cas_Cas5d"/>
    <property type="match status" value="1"/>
</dbReference>
<dbReference type="InterPro" id="IPR021124">
    <property type="entry name" value="CRISPR-assoc_prot_Cas5"/>
</dbReference>
<reference evidence="1 2" key="1">
    <citation type="journal article" date="2018" name="Int. J. Syst. Evol. Microbiol.">
        <title>Mesosutterella multiformis gen. nov., sp. nov., a member of the family Sutterellaceae and Sutterella megalosphaeroides sp. nov., isolated from human faeces.</title>
        <authorList>
            <person name="Sakamoto M."/>
            <person name="Ikeyama N."/>
            <person name="Kunihiro T."/>
            <person name="Iino T."/>
            <person name="Yuki M."/>
            <person name="Ohkuma M."/>
        </authorList>
    </citation>
    <scope>NUCLEOTIDE SEQUENCE [LARGE SCALE GENOMIC DNA]</scope>
    <source>
        <strain evidence="1 2">6FBBBH3</strain>
    </source>
</reference>
<dbReference type="EMBL" id="AP018786">
    <property type="protein sequence ID" value="BBF23746.1"/>
    <property type="molecule type" value="Genomic_DNA"/>
</dbReference>
<proteinExistence type="predicted"/>
<evidence type="ECO:0000313" key="2">
    <source>
        <dbReference type="Proteomes" id="UP000271003"/>
    </source>
</evidence>
<dbReference type="AlphaFoldDB" id="A0A2Z6IG88"/>
<organism evidence="1 2">
    <name type="scientific">Sutterella megalosphaeroides</name>
    <dbReference type="NCBI Taxonomy" id="2494234"/>
    <lineage>
        <taxon>Bacteria</taxon>
        <taxon>Pseudomonadati</taxon>
        <taxon>Pseudomonadota</taxon>
        <taxon>Betaproteobacteria</taxon>
        <taxon>Burkholderiales</taxon>
        <taxon>Sutterellaceae</taxon>
        <taxon>Sutterella</taxon>
    </lineage>
</organism>
<gene>
    <name evidence="1" type="ORF">SUTMEG_16370</name>
</gene>
<dbReference type="Gene3D" id="3.30.70.2660">
    <property type="match status" value="1"/>
</dbReference>